<dbReference type="Pfam" id="PF14206">
    <property type="entry name" value="Cys_rich_CPCC"/>
    <property type="match status" value="1"/>
</dbReference>
<proteinExistence type="predicted"/>
<accession>A0A5C6LSM4</accession>
<gene>
    <name evidence="2" type="ORF">FEF09_15490</name>
</gene>
<dbReference type="OrthoDB" id="1456570at2"/>
<evidence type="ECO:0000259" key="1">
    <source>
        <dbReference type="Pfam" id="PF14206"/>
    </source>
</evidence>
<evidence type="ECO:0000313" key="3">
    <source>
        <dbReference type="Proteomes" id="UP000318815"/>
    </source>
</evidence>
<dbReference type="InterPro" id="IPR025983">
    <property type="entry name" value="Cys_rich_CPCC"/>
</dbReference>
<evidence type="ECO:0000313" key="2">
    <source>
        <dbReference type="EMBL" id="TWV99617.1"/>
    </source>
</evidence>
<organism evidence="2 3">
    <name type="scientific">Chitinophaga pinensis</name>
    <dbReference type="NCBI Taxonomy" id="79329"/>
    <lineage>
        <taxon>Bacteria</taxon>
        <taxon>Pseudomonadati</taxon>
        <taxon>Bacteroidota</taxon>
        <taxon>Chitinophagia</taxon>
        <taxon>Chitinophagales</taxon>
        <taxon>Chitinophagaceae</taxon>
        <taxon>Chitinophaga</taxon>
    </lineage>
</organism>
<sequence>MQEKRVRVFCQRRTDNCCFPRKEIILALMTDDEILAAFSERRTIYDTYLQANGIELCTCPGCGFPSLTDRGEFEICIICFWEDDGQDDNEGSILSGLFEELQLSGPNDKLSLRENRINIGRILESSAEMIDGEIDLNTARVLETIAFYQLRRMDIEGRMTGEESAQDHIWLEWQEVRKDLQTALVVPKTHE</sequence>
<dbReference type="EMBL" id="VOHS01000014">
    <property type="protein sequence ID" value="TWV99617.1"/>
    <property type="molecule type" value="Genomic_DNA"/>
</dbReference>
<dbReference type="AlphaFoldDB" id="A0A5C6LSM4"/>
<dbReference type="Proteomes" id="UP000318815">
    <property type="component" value="Unassembled WGS sequence"/>
</dbReference>
<reference evidence="2 3" key="1">
    <citation type="submission" date="2019-08" db="EMBL/GenBank/DDBJ databases">
        <title>Whole genome sequencing of chitin degrading bacteria Chitinophaga pinensis YS16.</title>
        <authorList>
            <person name="Singh R.P."/>
            <person name="Manchanda G."/>
            <person name="Maurya I.K."/>
            <person name="Joshi N.K."/>
            <person name="Srivastava A.K."/>
        </authorList>
    </citation>
    <scope>NUCLEOTIDE SEQUENCE [LARGE SCALE GENOMIC DNA]</scope>
    <source>
        <strain evidence="2 3">YS-16</strain>
    </source>
</reference>
<name>A0A5C6LSM4_9BACT</name>
<feature type="domain" description="Cysteine-rich CPCC" evidence="1">
    <location>
        <begin position="57"/>
        <end position="118"/>
    </location>
</feature>
<comment type="caution">
    <text evidence="2">The sequence shown here is derived from an EMBL/GenBank/DDBJ whole genome shotgun (WGS) entry which is preliminary data.</text>
</comment>
<protein>
    <recommendedName>
        <fullName evidence="1">Cysteine-rich CPCC domain-containing protein</fullName>
    </recommendedName>
</protein>
<keyword evidence="3" id="KW-1185">Reference proteome</keyword>